<dbReference type="EMBL" id="MDJW01000002">
    <property type="protein sequence ID" value="OUE22598.1"/>
    <property type="molecule type" value="Genomic_DNA"/>
</dbReference>
<name>A0A251YET0_9MICO</name>
<dbReference type="Pfam" id="PF01408">
    <property type="entry name" value="GFO_IDH_MocA"/>
    <property type="match status" value="1"/>
</dbReference>
<proteinExistence type="predicted"/>
<accession>A0A251YET0</accession>
<dbReference type="SUPFAM" id="SSF51905">
    <property type="entry name" value="FAD/NAD(P)-binding domain"/>
    <property type="match status" value="1"/>
</dbReference>
<protein>
    <submittedName>
        <fullName evidence="2">Oxidoreductase family, NAD-binding Rossmann fold</fullName>
    </submittedName>
</protein>
<reference evidence="2 3" key="1">
    <citation type="submission" date="2016-08" db="EMBL/GenBank/DDBJ databases">
        <title>Genome sequence of Clavibacter michiganensis spp strain CFBP7494.</title>
        <authorList>
            <person name="Thapa S.P."/>
            <person name="Coaker G."/>
            <person name="Jacques M.-A."/>
        </authorList>
    </citation>
    <scope>NUCLEOTIDE SEQUENCE [LARGE SCALE GENOMIC DNA]</scope>
    <source>
        <strain evidence="2">CFBP7494</strain>
    </source>
</reference>
<organism evidence="2 3">
    <name type="scientific">Clavibacter michiganensis</name>
    <dbReference type="NCBI Taxonomy" id="28447"/>
    <lineage>
        <taxon>Bacteria</taxon>
        <taxon>Bacillati</taxon>
        <taxon>Actinomycetota</taxon>
        <taxon>Actinomycetes</taxon>
        <taxon>Micrococcales</taxon>
        <taxon>Microbacteriaceae</taxon>
        <taxon>Clavibacter</taxon>
    </lineage>
</organism>
<dbReference type="Gene3D" id="3.40.50.720">
    <property type="entry name" value="NAD(P)-binding Rossmann-like Domain"/>
    <property type="match status" value="1"/>
</dbReference>
<evidence type="ECO:0000259" key="1">
    <source>
        <dbReference type="Pfam" id="PF01408"/>
    </source>
</evidence>
<dbReference type="SUPFAM" id="SSF51735">
    <property type="entry name" value="NAD(P)-binding Rossmann-fold domains"/>
    <property type="match status" value="1"/>
</dbReference>
<dbReference type="RefSeq" id="WP_086520073.1">
    <property type="nucleotide sequence ID" value="NZ_MDJW01000002.1"/>
</dbReference>
<feature type="domain" description="Gfo/Idh/MocA-like oxidoreductase N-terminal" evidence="1">
    <location>
        <begin position="2"/>
        <end position="107"/>
    </location>
</feature>
<comment type="caution">
    <text evidence="2">The sequence shown here is derived from an EMBL/GenBank/DDBJ whole genome shotgun (WGS) entry which is preliminary data.</text>
</comment>
<dbReference type="InterPro" id="IPR036188">
    <property type="entry name" value="FAD/NAD-bd_sf"/>
</dbReference>
<dbReference type="AlphaFoldDB" id="A0A251YET0"/>
<evidence type="ECO:0000313" key="2">
    <source>
        <dbReference type="EMBL" id="OUE22598.1"/>
    </source>
</evidence>
<evidence type="ECO:0000313" key="3">
    <source>
        <dbReference type="Proteomes" id="UP000194837"/>
    </source>
</evidence>
<dbReference type="Proteomes" id="UP000194837">
    <property type="component" value="Unassembled WGS sequence"/>
</dbReference>
<sequence>MRVTVVGGGRIGLLRASLLTRMGHEVTIVDPHLDPRAVPLPTSPDLAGAPADPAVWIIATPTATHLDRLREIVARHPDAAVLVEKPVCSPEQLGELGALIAEHPRVVLEVASQYQDSVAIRALGHEARIRPGHALTVSFVKDRRPDEARGRFTDRIAGVLGYEWPHLYAIARALGATGDDLLPADPDSRRLELVDEGGSLVEARFAALCADGRELVLHSRISGASPTVPLEPDDDPACDPANHRVVRLAGGRERITLWLAPSYADERTFPRARTALIVHETPDGRRVRTIHDDPLRVSMRDALLRLVTRRPRRIDVDLDMIEHTRLLLGSRAVPVVGGRGDDGGSRA</sequence>
<dbReference type="InterPro" id="IPR000683">
    <property type="entry name" value="Gfo/Idh/MocA-like_OxRdtase_N"/>
</dbReference>
<dbReference type="GO" id="GO:0000166">
    <property type="term" value="F:nucleotide binding"/>
    <property type="evidence" value="ECO:0007669"/>
    <property type="project" value="InterPro"/>
</dbReference>
<gene>
    <name evidence="2" type="ORF">BFL34_00123</name>
</gene>
<dbReference type="InterPro" id="IPR036291">
    <property type="entry name" value="NAD(P)-bd_dom_sf"/>
</dbReference>